<proteinExistence type="predicted"/>
<comment type="caution">
    <text evidence="1">The sequence shown here is derived from an EMBL/GenBank/DDBJ whole genome shotgun (WGS) entry which is preliminary data.</text>
</comment>
<dbReference type="HOGENOM" id="CLU_3279614_0_0_1"/>
<organism evidence="1 2">
    <name type="scientific">Pichia kudriavzevii</name>
    <name type="common">Yeast</name>
    <name type="synonym">Issatchenkia orientalis</name>
    <dbReference type="NCBI Taxonomy" id="4909"/>
    <lineage>
        <taxon>Eukaryota</taxon>
        <taxon>Fungi</taxon>
        <taxon>Dikarya</taxon>
        <taxon>Ascomycota</taxon>
        <taxon>Saccharomycotina</taxon>
        <taxon>Pichiomycetes</taxon>
        <taxon>Pichiales</taxon>
        <taxon>Pichiaceae</taxon>
        <taxon>Pichia</taxon>
    </lineage>
</organism>
<evidence type="ECO:0000313" key="1">
    <source>
        <dbReference type="EMBL" id="KGK34567.1"/>
    </source>
</evidence>
<dbReference type="EMBL" id="JQFK01001508">
    <property type="protein sequence ID" value="KGK34567.1"/>
    <property type="molecule type" value="Genomic_DNA"/>
</dbReference>
<protein>
    <submittedName>
        <fullName evidence="1">Uncharacterized protein</fullName>
    </submittedName>
</protein>
<gene>
    <name evidence="1" type="ORF">JL09_g6285</name>
</gene>
<evidence type="ECO:0000313" key="2">
    <source>
        <dbReference type="Proteomes" id="UP000029867"/>
    </source>
</evidence>
<sequence length="41" mass="4550">MNLSLAKNLVRLVNNYIDIKISNSMIASVTFTLEIPIAITD</sequence>
<dbReference type="AlphaFoldDB" id="A0A099NRJ7"/>
<name>A0A099NRJ7_PICKU</name>
<dbReference type="Proteomes" id="UP000029867">
    <property type="component" value="Unassembled WGS sequence"/>
</dbReference>
<accession>A0A099NRJ7</accession>
<reference evidence="2" key="1">
    <citation type="journal article" date="2014" name="Microb. Cell Fact.">
        <title>Exploiting Issatchenkia orientalis SD108 for succinic acid production.</title>
        <authorList>
            <person name="Xiao H."/>
            <person name="Shao Z."/>
            <person name="Jiang Y."/>
            <person name="Dole S."/>
            <person name="Zhao H."/>
        </authorList>
    </citation>
    <scope>NUCLEOTIDE SEQUENCE [LARGE SCALE GENOMIC DNA]</scope>
    <source>
        <strain evidence="2">SD108</strain>
    </source>
</reference>